<sequence>MKNIERASPVPYYVQLYEVLLSSIQSGELPAGEKLPGESELHRTFALSRPTVRQALDMLESNGYAQRVARRGYFVAEPNSPQGWHIEGLGGFLENGLLHGDPHITTTVVSSGEQPLPDEITAALRIPRRSVGFVLERVRSVDGQPALFSTNWTPPTVAGVVAAATGVRKGTSSLTAALQAGGYQAAGARRVMHAVAAGPVIAEHLNIPATTPLLRIRSTTWDKSLVPYDYYETWLRTDIVPLAVDATTHGA</sequence>
<dbReference type="PANTHER" id="PTHR44846">
    <property type="entry name" value="MANNOSYL-D-GLYCERATE TRANSPORT/METABOLISM SYSTEM REPRESSOR MNGR-RELATED"/>
    <property type="match status" value="1"/>
</dbReference>
<dbReference type="Pfam" id="PF00392">
    <property type="entry name" value="GntR"/>
    <property type="match status" value="1"/>
</dbReference>
<dbReference type="Gene3D" id="3.40.1410.10">
    <property type="entry name" value="Chorismate lyase-like"/>
    <property type="match status" value="1"/>
</dbReference>
<dbReference type="InterPro" id="IPR000524">
    <property type="entry name" value="Tscrpt_reg_HTH_GntR"/>
</dbReference>
<dbReference type="InterPro" id="IPR011663">
    <property type="entry name" value="UTRA"/>
</dbReference>
<dbReference type="SUPFAM" id="SSF46785">
    <property type="entry name" value="Winged helix' DNA-binding domain"/>
    <property type="match status" value="1"/>
</dbReference>
<dbReference type="OrthoDB" id="3207674at2"/>
<organism evidence="5 6">
    <name type="scientific">Micromonospora yangpuensis</name>
    <dbReference type="NCBI Taxonomy" id="683228"/>
    <lineage>
        <taxon>Bacteria</taxon>
        <taxon>Bacillati</taxon>
        <taxon>Actinomycetota</taxon>
        <taxon>Actinomycetes</taxon>
        <taxon>Micromonosporales</taxon>
        <taxon>Micromonosporaceae</taxon>
        <taxon>Micromonospora</taxon>
    </lineage>
</organism>
<dbReference type="InterPro" id="IPR036390">
    <property type="entry name" value="WH_DNA-bd_sf"/>
</dbReference>
<dbReference type="RefSeq" id="WP_091434395.1">
    <property type="nucleotide sequence ID" value="NZ_BMMJ01000001.1"/>
</dbReference>
<dbReference type="Proteomes" id="UP000198937">
    <property type="component" value="Unassembled WGS sequence"/>
</dbReference>
<dbReference type="InterPro" id="IPR050679">
    <property type="entry name" value="Bact_HTH_transcr_reg"/>
</dbReference>
<dbReference type="STRING" id="683228.GA0070617_1022"/>
<dbReference type="GO" id="GO:0003700">
    <property type="term" value="F:DNA-binding transcription factor activity"/>
    <property type="evidence" value="ECO:0007669"/>
    <property type="project" value="InterPro"/>
</dbReference>
<dbReference type="SMART" id="SM00345">
    <property type="entry name" value="HTH_GNTR"/>
    <property type="match status" value="1"/>
</dbReference>
<dbReference type="PROSITE" id="PS50949">
    <property type="entry name" value="HTH_GNTR"/>
    <property type="match status" value="1"/>
</dbReference>
<evidence type="ECO:0000259" key="4">
    <source>
        <dbReference type="PROSITE" id="PS50949"/>
    </source>
</evidence>
<dbReference type="GO" id="GO:0045892">
    <property type="term" value="P:negative regulation of DNA-templated transcription"/>
    <property type="evidence" value="ECO:0007669"/>
    <property type="project" value="TreeGrafter"/>
</dbReference>
<proteinExistence type="predicted"/>
<name>A0A1C6U4J0_9ACTN</name>
<dbReference type="PRINTS" id="PR00035">
    <property type="entry name" value="HTHGNTR"/>
</dbReference>
<keyword evidence="6" id="KW-1185">Reference proteome</keyword>
<feature type="domain" description="HTH gntR-type" evidence="4">
    <location>
        <begin position="10"/>
        <end position="78"/>
    </location>
</feature>
<dbReference type="SUPFAM" id="SSF64288">
    <property type="entry name" value="Chorismate lyase-like"/>
    <property type="match status" value="1"/>
</dbReference>
<evidence type="ECO:0000313" key="6">
    <source>
        <dbReference type="Proteomes" id="UP000198937"/>
    </source>
</evidence>
<keyword evidence="2" id="KW-0238">DNA-binding</keyword>
<keyword evidence="1" id="KW-0805">Transcription regulation</keyword>
<dbReference type="InterPro" id="IPR036388">
    <property type="entry name" value="WH-like_DNA-bd_sf"/>
</dbReference>
<dbReference type="Gene3D" id="1.10.10.10">
    <property type="entry name" value="Winged helix-like DNA-binding domain superfamily/Winged helix DNA-binding domain"/>
    <property type="match status" value="1"/>
</dbReference>
<accession>A0A1C6U4J0</accession>
<protein>
    <submittedName>
        <fullName evidence="5">Transcriptional regulator, GntR family</fullName>
    </submittedName>
</protein>
<dbReference type="GO" id="GO:0003677">
    <property type="term" value="F:DNA binding"/>
    <property type="evidence" value="ECO:0007669"/>
    <property type="project" value="UniProtKB-KW"/>
</dbReference>
<dbReference type="EMBL" id="FMIA01000002">
    <property type="protein sequence ID" value="SCL48914.1"/>
    <property type="molecule type" value="Genomic_DNA"/>
</dbReference>
<gene>
    <name evidence="5" type="ORF">GA0070617_1022</name>
</gene>
<evidence type="ECO:0000313" key="5">
    <source>
        <dbReference type="EMBL" id="SCL48914.1"/>
    </source>
</evidence>
<dbReference type="PANTHER" id="PTHR44846:SF1">
    <property type="entry name" value="MANNOSYL-D-GLYCERATE TRANSPORT_METABOLISM SYSTEM REPRESSOR MNGR-RELATED"/>
    <property type="match status" value="1"/>
</dbReference>
<dbReference type="AlphaFoldDB" id="A0A1C6U4J0"/>
<dbReference type="Pfam" id="PF07702">
    <property type="entry name" value="UTRA"/>
    <property type="match status" value="1"/>
</dbReference>
<dbReference type="CDD" id="cd07377">
    <property type="entry name" value="WHTH_GntR"/>
    <property type="match status" value="1"/>
</dbReference>
<dbReference type="InterPro" id="IPR028978">
    <property type="entry name" value="Chorismate_lyase_/UTRA_dom_sf"/>
</dbReference>
<evidence type="ECO:0000256" key="1">
    <source>
        <dbReference type="ARBA" id="ARBA00023015"/>
    </source>
</evidence>
<dbReference type="SMART" id="SM00866">
    <property type="entry name" value="UTRA"/>
    <property type="match status" value="1"/>
</dbReference>
<reference evidence="5 6" key="1">
    <citation type="submission" date="2016-06" db="EMBL/GenBank/DDBJ databases">
        <authorList>
            <person name="Kjaerup R.B."/>
            <person name="Dalgaard T.S."/>
            <person name="Juul-Madsen H.R."/>
        </authorList>
    </citation>
    <scope>NUCLEOTIDE SEQUENCE [LARGE SCALE GENOMIC DNA]</scope>
    <source>
        <strain evidence="5 6">DSM 45577</strain>
    </source>
</reference>
<keyword evidence="3" id="KW-0804">Transcription</keyword>
<evidence type="ECO:0000256" key="2">
    <source>
        <dbReference type="ARBA" id="ARBA00023125"/>
    </source>
</evidence>
<evidence type="ECO:0000256" key="3">
    <source>
        <dbReference type="ARBA" id="ARBA00023163"/>
    </source>
</evidence>